<organism evidence="2 3">
    <name type="scientific">Tolypothrix tenuis PCC 7101</name>
    <dbReference type="NCBI Taxonomy" id="231146"/>
    <lineage>
        <taxon>Bacteria</taxon>
        <taxon>Bacillati</taxon>
        <taxon>Cyanobacteriota</taxon>
        <taxon>Cyanophyceae</taxon>
        <taxon>Nostocales</taxon>
        <taxon>Tolypothrichaceae</taxon>
        <taxon>Tolypothrix</taxon>
    </lineage>
</organism>
<reference evidence="2 3" key="1">
    <citation type="submission" date="2017-06" db="EMBL/GenBank/DDBJ databases">
        <title>Genome sequencing of cyanobaciteial culture collection at National Institute for Environmental Studies (NIES).</title>
        <authorList>
            <person name="Hirose Y."/>
            <person name="Shimura Y."/>
            <person name="Fujisawa T."/>
            <person name="Nakamura Y."/>
            <person name="Kawachi M."/>
        </authorList>
    </citation>
    <scope>NUCLEOTIDE SEQUENCE [LARGE SCALE GENOMIC DNA]</scope>
    <source>
        <strain evidence="2 3">NIES-37</strain>
    </source>
</reference>
<sequence>MAKRSAGLVTIVCYKAFVASLLMVTSIALLLALKNHQYLEEFSDNYVLEGKSSIINWLVEKILNYNRKTLVFSGTASGIYAIVTAIEAIGLWYEKRWAHILVLILVGISIPPEIYELIRGLSPIKLIVLIVNLGVFWYLLKNFPKHKHS</sequence>
<dbReference type="RefSeq" id="WP_096574108.1">
    <property type="nucleotide sequence ID" value="NZ_CAWNJS010000001.1"/>
</dbReference>
<dbReference type="InterPro" id="IPR021125">
    <property type="entry name" value="DUF2127"/>
</dbReference>
<evidence type="ECO:0000256" key="1">
    <source>
        <dbReference type="SAM" id="Phobius"/>
    </source>
</evidence>
<accession>A0A1Z4MU17</accession>
<protein>
    <recommendedName>
        <fullName evidence="4">DUF2127 domain-containing protein</fullName>
    </recommendedName>
</protein>
<evidence type="ECO:0008006" key="4">
    <source>
        <dbReference type="Google" id="ProtNLM"/>
    </source>
</evidence>
<keyword evidence="1" id="KW-0812">Transmembrane</keyword>
<dbReference type="Proteomes" id="UP000218785">
    <property type="component" value="Chromosome"/>
</dbReference>
<keyword evidence="3" id="KW-1185">Reference proteome</keyword>
<feature type="transmembrane region" description="Helical" evidence="1">
    <location>
        <begin position="100"/>
        <end position="118"/>
    </location>
</feature>
<evidence type="ECO:0000313" key="3">
    <source>
        <dbReference type="Proteomes" id="UP000218785"/>
    </source>
</evidence>
<keyword evidence="1" id="KW-1133">Transmembrane helix</keyword>
<keyword evidence="1" id="KW-0472">Membrane</keyword>
<dbReference type="AlphaFoldDB" id="A0A1Z4MU17"/>
<dbReference type="EMBL" id="AP018248">
    <property type="protein sequence ID" value="BAY96982.1"/>
    <property type="molecule type" value="Genomic_DNA"/>
</dbReference>
<name>A0A1Z4MU17_9CYAN</name>
<gene>
    <name evidence="2" type="ORF">NIES37_09190</name>
</gene>
<evidence type="ECO:0000313" key="2">
    <source>
        <dbReference type="EMBL" id="BAY96982.1"/>
    </source>
</evidence>
<dbReference type="Pfam" id="PF09900">
    <property type="entry name" value="DUF2127"/>
    <property type="match status" value="1"/>
</dbReference>
<dbReference type="KEGG" id="ttq:NIES37_09190"/>
<feature type="transmembrane region" description="Helical" evidence="1">
    <location>
        <begin position="124"/>
        <end position="140"/>
    </location>
</feature>
<proteinExistence type="predicted"/>
<feature type="transmembrane region" description="Helical" evidence="1">
    <location>
        <begin position="12"/>
        <end position="33"/>
    </location>
</feature>
<feature type="transmembrane region" description="Helical" evidence="1">
    <location>
        <begin position="70"/>
        <end position="93"/>
    </location>
</feature>